<feature type="region of interest" description="Disordered" evidence="1">
    <location>
        <begin position="38"/>
        <end position="73"/>
    </location>
</feature>
<dbReference type="EMBL" id="GL984081">
    <property type="protein sequence ID" value="EGR30033.1"/>
    <property type="molecule type" value="Genomic_DNA"/>
</dbReference>
<dbReference type="GeneID" id="14906142"/>
<dbReference type="InParanoid" id="G0QXN3"/>
<dbReference type="AlphaFoldDB" id="G0QXN3"/>
<accession>G0QXN3</accession>
<reference evidence="2 3" key="1">
    <citation type="submission" date="2011-07" db="EMBL/GenBank/DDBJ databases">
        <authorList>
            <person name="Coyne R."/>
            <person name="Brami D."/>
            <person name="Johnson J."/>
            <person name="Hostetler J."/>
            <person name="Hannick L."/>
            <person name="Clark T."/>
            <person name="Cassidy-Hanley D."/>
            <person name="Inman J."/>
        </authorList>
    </citation>
    <scope>NUCLEOTIDE SEQUENCE [LARGE SCALE GENOMIC DNA]</scope>
    <source>
        <strain evidence="2 3">G5</strain>
    </source>
</reference>
<dbReference type="Proteomes" id="UP000008983">
    <property type="component" value="Unassembled WGS sequence"/>
</dbReference>
<protein>
    <submittedName>
        <fullName evidence="2">Uncharacterized protein</fullName>
    </submittedName>
</protein>
<evidence type="ECO:0000313" key="3">
    <source>
        <dbReference type="Proteomes" id="UP000008983"/>
    </source>
</evidence>
<sequence length="77" mass="8975">MKIIIQFFFPFFYLLLLLDLDLDFFFGDLFLELLEETDASSSEFSEDDELSEEDELPEEEELASSSSEEDGVTIIIY</sequence>
<gene>
    <name evidence="2" type="ORF">IMG5_144080</name>
</gene>
<name>G0QXN3_ICHMU</name>
<evidence type="ECO:0000313" key="2">
    <source>
        <dbReference type="EMBL" id="EGR30033.1"/>
    </source>
</evidence>
<keyword evidence="3" id="KW-1185">Reference proteome</keyword>
<dbReference type="RefSeq" id="XP_004031269.1">
    <property type="nucleotide sequence ID" value="XM_004031221.1"/>
</dbReference>
<evidence type="ECO:0000256" key="1">
    <source>
        <dbReference type="SAM" id="MobiDB-lite"/>
    </source>
</evidence>
<organism evidence="2 3">
    <name type="scientific">Ichthyophthirius multifiliis</name>
    <name type="common">White spot disease agent</name>
    <name type="synonym">Ich</name>
    <dbReference type="NCBI Taxonomy" id="5932"/>
    <lineage>
        <taxon>Eukaryota</taxon>
        <taxon>Sar</taxon>
        <taxon>Alveolata</taxon>
        <taxon>Ciliophora</taxon>
        <taxon>Intramacronucleata</taxon>
        <taxon>Oligohymenophorea</taxon>
        <taxon>Hymenostomatida</taxon>
        <taxon>Ophryoglenina</taxon>
        <taxon>Ichthyophthirius</taxon>
    </lineage>
</organism>
<feature type="compositionally biased region" description="Acidic residues" evidence="1">
    <location>
        <begin position="38"/>
        <end position="71"/>
    </location>
</feature>
<proteinExistence type="predicted"/>